<reference evidence="14" key="1">
    <citation type="submission" date="2016-10" db="EMBL/GenBank/DDBJ databases">
        <authorList>
            <person name="Varghese N."/>
            <person name="Submissions S."/>
        </authorList>
    </citation>
    <scope>NUCLEOTIDE SEQUENCE [LARGE SCALE GENOMIC DNA]</scope>
    <source>
        <strain evidence="14">DSM 13327</strain>
    </source>
</reference>
<feature type="binding site" evidence="10">
    <location>
        <begin position="288"/>
        <end position="291"/>
    </location>
    <ligand>
        <name>GMP</name>
        <dbReference type="ChEBI" id="CHEBI:58115"/>
    </ligand>
</feature>
<dbReference type="GO" id="GO:0042245">
    <property type="term" value="P:RNA repair"/>
    <property type="evidence" value="ECO:0007669"/>
    <property type="project" value="UniProtKB-KW"/>
</dbReference>
<protein>
    <recommendedName>
        <fullName evidence="1">3'-phosphate/5'-hydroxy nucleic acid ligase</fullName>
        <ecNumber evidence="1">6.5.1.8</ecNumber>
    </recommendedName>
</protein>
<dbReference type="GO" id="GO:0046872">
    <property type="term" value="F:metal ion binding"/>
    <property type="evidence" value="ECO:0007669"/>
    <property type="project" value="UniProtKB-KW"/>
</dbReference>
<dbReference type="GO" id="GO:0005525">
    <property type="term" value="F:GTP binding"/>
    <property type="evidence" value="ECO:0007669"/>
    <property type="project" value="UniProtKB-KW"/>
</dbReference>
<evidence type="ECO:0000256" key="12">
    <source>
        <dbReference type="SAM" id="Coils"/>
    </source>
</evidence>
<dbReference type="NCBIfam" id="NF007153">
    <property type="entry name" value="PRK09588.1"/>
    <property type="match status" value="1"/>
</dbReference>
<comment type="catalytic activity">
    <reaction evidence="8">
        <text>a 3'-end 3'-phospho-ribonucleotide-RNA + a 5'-end dephospho-ribonucleoside-RNA + GTP = a ribonucleotidyl-ribonucleotide-RNA + GMP + diphosphate</text>
        <dbReference type="Rhea" id="RHEA:68076"/>
        <dbReference type="Rhea" id="RHEA-COMP:10463"/>
        <dbReference type="Rhea" id="RHEA-COMP:13936"/>
        <dbReference type="Rhea" id="RHEA-COMP:17355"/>
        <dbReference type="ChEBI" id="CHEBI:33019"/>
        <dbReference type="ChEBI" id="CHEBI:37565"/>
        <dbReference type="ChEBI" id="CHEBI:58115"/>
        <dbReference type="ChEBI" id="CHEBI:83062"/>
        <dbReference type="ChEBI" id="CHEBI:138284"/>
        <dbReference type="ChEBI" id="CHEBI:173118"/>
        <dbReference type="EC" id="6.5.1.8"/>
    </reaction>
</comment>
<gene>
    <name evidence="13" type="ORF">SAMN04490355_1004116</name>
</gene>
<feature type="binding site" evidence="11">
    <location>
        <position position="158"/>
    </location>
    <ligand>
        <name>Mn(2+)</name>
        <dbReference type="ChEBI" id="CHEBI:29035"/>
        <label>2</label>
    </ligand>
</feature>
<dbReference type="Proteomes" id="UP000199520">
    <property type="component" value="Unassembled WGS sequence"/>
</dbReference>
<keyword evidence="2" id="KW-0436">Ligase</keyword>
<keyword evidence="3 11" id="KW-0479">Metal-binding</keyword>
<accession>A0A1I4HP07</accession>
<keyword evidence="12" id="KW-0175">Coiled coil</keyword>
<dbReference type="PANTHER" id="PTHR11118:SF1">
    <property type="entry name" value="RNA-SPLICING LIGASE RTCB HOMOLOG"/>
    <property type="match status" value="1"/>
</dbReference>
<feature type="active site" description="GMP-histidine intermediate" evidence="9">
    <location>
        <position position="288"/>
    </location>
</feature>
<evidence type="ECO:0000256" key="11">
    <source>
        <dbReference type="PIRSR" id="PIRSR601233-3"/>
    </source>
</evidence>
<evidence type="ECO:0000256" key="7">
    <source>
        <dbReference type="ARBA" id="ARBA00023211"/>
    </source>
</evidence>
<dbReference type="EMBL" id="FOTS01000004">
    <property type="protein sequence ID" value="SFL43490.1"/>
    <property type="molecule type" value="Genomic_DNA"/>
</dbReference>
<dbReference type="AlphaFoldDB" id="A0A1I4HP07"/>
<name>A0A1I4HP07_9FIRM</name>
<dbReference type="NCBIfam" id="TIGR03073">
    <property type="entry name" value="release_rtcB"/>
    <property type="match status" value="1"/>
</dbReference>
<keyword evidence="7 11" id="KW-0464">Manganese</keyword>
<keyword evidence="4 10" id="KW-0547">Nucleotide-binding</keyword>
<keyword evidence="14" id="KW-1185">Reference proteome</keyword>
<dbReference type="PANTHER" id="PTHR11118">
    <property type="entry name" value="RNA-SPLICING LIGASE RTCB HOMOLOG"/>
    <property type="match status" value="1"/>
</dbReference>
<dbReference type="GO" id="GO:0003972">
    <property type="term" value="F:RNA ligase (ATP) activity"/>
    <property type="evidence" value="ECO:0007669"/>
    <property type="project" value="TreeGrafter"/>
</dbReference>
<dbReference type="OrthoDB" id="9802323at2"/>
<feature type="binding site" evidence="10">
    <location>
        <begin position="232"/>
        <end position="233"/>
    </location>
    <ligand>
        <name>GMP</name>
        <dbReference type="ChEBI" id="CHEBI:58115"/>
    </ligand>
</feature>
<dbReference type="GO" id="GO:0006396">
    <property type="term" value="P:RNA processing"/>
    <property type="evidence" value="ECO:0007669"/>
    <property type="project" value="InterPro"/>
</dbReference>
<dbReference type="InterPro" id="IPR001233">
    <property type="entry name" value="RtcB"/>
</dbReference>
<organism evidence="13 14">
    <name type="scientific">Pelosinus propionicus DSM 13327</name>
    <dbReference type="NCBI Taxonomy" id="1123291"/>
    <lineage>
        <taxon>Bacteria</taxon>
        <taxon>Bacillati</taxon>
        <taxon>Bacillota</taxon>
        <taxon>Negativicutes</taxon>
        <taxon>Selenomonadales</taxon>
        <taxon>Sporomusaceae</taxon>
        <taxon>Pelosinus</taxon>
    </lineage>
</organism>
<evidence type="ECO:0000256" key="1">
    <source>
        <dbReference type="ARBA" id="ARBA00012726"/>
    </source>
</evidence>
<evidence type="ECO:0000256" key="6">
    <source>
        <dbReference type="ARBA" id="ARBA00023134"/>
    </source>
</evidence>
<feature type="binding site" evidence="10">
    <location>
        <begin position="126"/>
        <end position="130"/>
    </location>
    <ligand>
        <name>GMP</name>
        <dbReference type="ChEBI" id="CHEBI:58115"/>
    </ligand>
</feature>
<evidence type="ECO:0000256" key="8">
    <source>
        <dbReference type="ARBA" id="ARBA00047746"/>
    </source>
</evidence>
<feature type="coiled-coil region" evidence="12">
    <location>
        <begin position="77"/>
        <end position="104"/>
    </location>
</feature>
<dbReference type="InterPro" id="IPR036025">
    <property type="entry name" value="RtcB-like_sf"/>
</dbReference>
<feature type="binding site" evidence="11">
    <location>
        <position position="65"/>
    </location>
    <ligand>
        <name>Mn(2+)</name>
        <dbReference type="ChEBI" id="CHEBI:29035"/>
        <label>1</label>
    </ligand>
</feature>
<feature type="binding site" evidence="11">
    <location>
        <position position="127"/>
    </location>
    <ligand>
        <name>Mn(2+)</name>
        <dbReference type="ChEBI" id="CHEBI:29035"/>
        <label>1</label>
    </ligand>
</feature>
<keyword evidence="6 10" id="KW-0342">GTP-binding</keyword>
<evidence type="ECO:0000256" key="3">
    <source>
        <dbReference type="ARBA" id="ARBA00022723"/>
    </source>
</evidence>
<evidence type="ECO:0000256" key="2">
    <source>
        <dbReference type="ARBA" id="ARBA00022598"/>
    </source>
</evidence>
<dbReference type="EC" id="6.5.1.8" evidence="1"/>
<feature type="binding site" evidence="10">
    <location>
        <position position="366"/>
    </location>
    <ligand>
        <name>GMP</name>
        <dbReference type="ChEBI" id="CHEBI:58115"/>
    </ligand>
</feature>
<dbReference type="InterPro" id="IPR017510">
    <property type="entry name" value="RtcB2"/>
</dbReference>
<evidence type="ECO:0000256" key="9">
    <source>
        <dbReference type="PIRSR" id="PIRSR601233-1"/>
    </source>
</evidence>
<proteinExistence type="predicted"/>
<dbReference type="GO" id="GO:0170057">
    <property type="term" value="F:RNA ligase (GTP) activity"/>
    <property type="evidence" value="ECO:0007669"/>
    <property type="project" value="UniProtKB-EC"/>
</dbReference>
<comment type="cofactor">
    <cofactor evidence="11">
        <name>Mn(2+)</name>
        <dbReference type="ChEBI" id="CHEBI:29035"/>
    </cofactor>
    <text evidence="11">Binds 2 manganese ions per subunit.</text>
</comment>
<feature type="binding site" evidence="11">
    <location>
        <position position="232"/>
    </location>
    <ligand>
        <name>Mn(2+)</name>
        <dbReference type="ChEBI" id="CHEBI:29035"/>
        <label>2</label>
    </ligand>
</feature>
<dbReference type="Gene3D" id="3.90.1860.10">
    <property type="entry name" value="tRNA-splicing ligase RtcB"/>
    <property type="match status" value="1"/>
</dbReference>
<evidence type="ECO:0000256" key="10">
    <source>
        <dbReference type="PIRSR" id="PIRSR601233-2"/>
    </source>
</evidence>
<dbReference type="Pfam" id="PF01139">
    <property type="entry name" value="RtcB"/>
    <property type="match status" value="1"/>
</dbReference>
<dbReference type="STRING" id="1123291.SAMN04490355_1004116"/>
<dbReference type="SUPFAM" id="SSF103365">
    <property type="entry name" value="Hypothetical protein PH1602"/>
    <property type="match status" value="1"/>
</dbReference>
<sequence>MNKITIISSEKNWLESAAVDQLTQIAALPGIEKIVGLPDLHPGKTPVGAAFITESIIYPHLIGNDIGCGVSLFMTAIEKKKMKLDRWERKLEELEELSQIDMSEGNDHDFSDFQFHASLGTIGGGNHFAEIQEVATILDTAEFEKLGLSKNHIMLLVHSGSRGYGQAILDEFIHDHQAQSGLAKNTEVAKQYLIKHDAAVNWAMLNRELIGYRLLKALQMQTDTTKIIDSVHNSITAKVVGEKNLYVHRKGAAPGDSGAIAIPGSRGTLTYLVIPGEDTAIAGYSLAHGAGRKWERSMCKGQLENKYTKETIKQTKFKGKVICSNNKLLFEEAPEAYKNIDIIIQDLVDAGLVKVIATLKPVLTYKG</sequence>
<keyword evidence="5" id="KW-0692">RNA repair</keyword>
<evidence type="ECO:0000256" key="5">
    <source>
        <dbReference type="ARBA" id="ARBA00022800"/>
    </source>
</evidence>
<evidence type="ECO:0000256" key="4">
    <source>
        <dbReference type="ARBA" id="ARBA00022741"/>
    </source>
</evidence>
<evidence type="ECO:0000313" key="14">
    <source>
        <dbReference type="Proteomes" id="UP000199520"/>
    </source>
</evidence>
<dbReference type="RefSeq" id="WP_090932901.1">
    <property type="nucleotide sequence ID" value="NZ_FOTS01000004.1"/>
</dbReference>
<evidence type="ECO:0000313" key="13">
    <source>
        <dbReference type="EMBL" id="SFL43490.1"/>
    </source>
</evidence>